<evidence type="ECO:0000313" key="3">
    <source>
        <dbReference type="EMBL" id="MFC7407549.1"/>
    </source>
</evidence>
<feature type="signal peptide" evidence="1">
    <location>
        <begin position="1"/>
        <end position="31"/>
    </location>
</feature>
<comment type="caution">
    <text evidence="3">The sequence shown here is derived from an EMBL/GenBank/DDBJ whole genome shotgun (WGS) entry which is preliminary data.</text>
</comment>
<dbReference type="Proteomes" id="UP001596501">
    <property type="component" value="Unassembled WGS sequence"/>
</dbReference>
<dbReference type="SUPFAM" id="SSF50998">
    <property type="entry name" value="Quinoprotein alcohol dehydrogenase-like"/>
    <property type="match status" value="1"/>
</dbReference>
<dbReference type="RefSeq" id="WP_382219232.1">
    <property type="nucleotide sequence ID" value="NZ_JBHTCA010000001.1"/>
</dbReference>
<feature type="domain" description="DUF4394" evidence="2">
    <location>
        <begin position="58"/>
        <end position="305"/>
    </location>
</feature>
<dbReference type="InterPro" id="IPR011047">
    <property type="entry name" value="Quinoprotein_ADH-like_sf"/>
</dbReference>
<feature type="chain" id="PRO_5047186705" evidence="1">
    <location>
        <begin position="32"/>
        <end position="308"/>
    </location>
</feature>
<protein>
    <submittedName>
        <fullName evidence="3">DUF4394 domain-containing protein</fullName>
    </submittedName>
</protein>
<keyword evidence="4" id="KW-1185">Reference proteome</keyword>
<accession>A0ABW2QEM4</accession>
<gene>
    <name evidence="3" type="ORF">ACFQPB_01600</name>
</gene>
<name>A0ABW2QEM4_9BURK</name>
<evidence type="ECO:0000256" key="1">
    <source>
        <dbReference type="SAM" id="SignalP"/>
    </source>
</evidence>
<reference evidence="4" key="1">
    <citation type="journal article" date="2019" name="Int. J. Syst. Evol. Microbiol.">
        <title>The Global Catalogue of Microorganisms (GCM) 10K type strain sequencing project: providing services to taxonomists for standard genome sequencing and annotation.</title>
        <authorList>
            <consortium name="The Broad Institute Genomics Platform"/>
            <consortium name="The Broad Institute Genome Sequencing Center for Infectious Disease"/>
            <person name="Wu L."/>
            <person name="Ma J."/>
        </authorList>
    </citation>
    <scope>NUCLEOTIDE SEQUENCE [LARGE SCALE GENOMIC DNA]</scope>
    <source>
        <strain evidence="4">CGMCC 1.12371</strain>
    </source>
</reference>
<organism evidence="3 4">
    <name type="scientific">Hydrogenophaga atypica</name>
    <dbReference type="NCBI Taxonomy" id="249409"/>
    <lineage>
        <taxon>Bacteria</taxon>
        <taxon>Pseudomonadati</taxon>
        <taxon>Pseudomonadota</taxon>
        <taxon>Betaproteobacteria</taxon>
        <taxon>Burkholderiales</taxon>
        <taxon>Comamonadaceae</taxon>
        <taxon>Hydrogenophaga</taxon>
    </lineage>
</organism>
<dbReference type="InterPro" id="IPR025507">
    <property type="entry name" value="DUF4394"/>
</dbReference>
<sequence>MLLFAPSLPPHARRLLPVVALALSACGSVSLAPYGAADEPMGVAAKELVWAVTAEHELIKFNAGQPQRVLERRPVTGLAAGDALVGIDFRVARGVLYALSAGGRLYTLNTATGALSPVGTAPAAVALAGGQWGVDFNPAADRIRVVSASGQNLRLHPDTGAVVDFDPNAAGLQTDPALAYAAGDTHVGKSPQVTGAAYTYNKRDEKLTTNYAIDRALGVLVTQGTREGVAPAVSPNTGRLFTVGALGLGALTDVAFDIADLNNKALAAVRTSRDARTRLYEVDLSSGRARLVGTVGAGMALRGLAIEP</sequence>
<dbReference type="EMBL" id="JBHTCA010000001">
    <property type="protein sequence ID" value="MFC7407549.1"/>
    <property type="molecule type" value="Genomic_DNA"/>
</dbReference>
<dbReference type="Pfam" id="PF14339">
    <property type="entry name" value="DUF4394"/>
    <property type="match status" value="1"/>
</dbReference>
<keyword evidence="1" id="KW-0732">Signal</keyword>
<proteinExistence type="predicted"/>
<evidence type="ECO:0000313" key="4">
    <source>
        <dbReference type="Proteomes" id="UP001596501"/>
    </source>
</evidence>
<evidence type="ECO:0000259" key="2">
    <source>
        <dbReference type="Pfam" id="PF14339"/>
    </source>
</evidence>